<feature type="active site" description="Proton donor" evidence="9">
    <location>
        <position position="129"/>
    </location>
</feature>
<evidence type="ECO:0000256" key="1">
    <source>
        <dbReference type="ARBA" id="ARBA00000901"/>
    </source>
</evidence>
<dbReference type="InterPro" id="IPR023016">
    <property type="entry name" value="HisA/PriA"/>
</dbReference>
<evidence type="ECO:0000313" key="12">
    <source>
        <dbReference type="EMBL" id="OIP37386.1"/>
    </source>
</evidence>
<dbReference type="InterPro" id="IPR044524">
    <property type="entry name" value="Isoase_HisA-like"/>
</dbReference>
<keyword evidence="8 9" id="KW-0413">Isomerase</keyword>
<keyword evidence="6 9" id="KW-0028">Amino-acid biosynthesis</keyword>
<dbReference type="SUPFAM" id="SSF51366">
    <property type="entry name" value="Ribulose-phoshate binding barrel"/>
    <property type="match status" value="1"/>
</dbReference>
<evidence type="ECO:0000256" key="11">
    <source>
        <dbReference type="RuleBase" id="RU003658"/>
    </source>
</evidence>
<accession>A0A1J5DYH4</accession>
<dbReference type="UniPathway" id="UPA00031">
    <property type="reaction ID" value="UER00009"/>
</dbReference>
<dbReference type="NCBIfam" id="NF010112">
    <property type="entry name" value="PRK13585.1"/>
    <property type="match status" value="1"/>
</dbReference>
<evidence type="ECO:0000256" key="5">
    <source>
        <dbReference type="ARBA" id="ARBA00022490"/>
    </source>
</evidence>
<evidence type="ECO:0000256" key="3">
    <source>
        <dbReference type="ARBA" id="ARBA00005133"/>
    </source>
</evidence>
<comment type="subcellular location">
    <subcellularLocation>
        <location evidence="2 9 11">Cytoplasm</location>
    </subcellularLocation>
</comment>
<dbReference type="GO" id="GO:0000162">
    <property type="term" value="P:L-tryptophan biosynthetic process"/>
    <property type="evidence" value="ECO:0007669"/>
    <property type="project" value="TreeGrafter"/>
</dbReference>
<feature type="active site" description="Proton acceptor" evidence="9">
    <location>
        <position position="8"/>
    </location>
</feature>
<proteinExistence type="inferred from homology"/>
<dbReference type="FunFam" id="3.20.20.70:FF:000009">
    <property type="entry name" value="1-(5-phosphoribosyl)-5-[(5-phosphoribosylamino)methylideneamino] imidazole-4-carboxamide isomerase"/>
    <property type="match status" value="1"/>
</dbReference>
<dbReference type="EC" id="5.3.1.16" evidence="9 11"/>
<dbReference type="InterPro" id="IPR013785">
    <property type="entry name" value="Aldolase_TIM"/>
</dbReference>
<gene>
    <name evidence="9" type="primary">hisA</name>
    <name evidence="12" type="ORF">AUJ95_08180</name>
</gene>
<protein>
    <recommendedName>
        <fullName evidence="9 11">1-(5-phosphoribosyl)-5-[(5-phosphoribosylamino)methylideneamino] imidazole-4-carboxamide isomerase</fullName>
        <ecNumber evidence="9 11">5.3.1.16</ecNumber>
    </recommendedName>
    <alternativeName>
        <fullName evidence="9">Phosphoribosylformimino-5-aminoimidazole carboxamide ribotide isomerase</fullName>
    </alternativeName>
</protein>
<dbReference type="Pfam" id="PF00977">
    <property type="entry name" value="His_biosynth"/>
    <property type="match status" value="1"/>
</dbReference>
<keyword evidence="5 9" id="KW-0963">Cytoplasm</keyword>
<sequence length="273" mass="29768">MLVIPAIDLKKGAVVRLTQGEKDTAVVYSDDPAEIARLWESKGAELIHVVDLDGAMAGHHQNLESVKKIVDAVSIPVQFGGGVRSIKTIEEVLNIGVARVIIGSKAAMDPNLVQEAVAKFNNKVIVGIDAKGGKVAVYGWQQMTEYSALDLAQEMKRNGVTTIIYTDIARDGMLEGPNFDAIRNFTQAIKLDVIAAGGVTTIDDIKKLLEFEKMGLKGAIIGKALYTGKTELSEAIKMVKDAHIEPARETITATDRFRRPFKLKSEDEVVKFY</sequence>
<dbReference type="GO" id="GO:0005737">
    <property type="term" value="C:cytoplasm"/>
    <property type="evidence" value="ECO:0007669"/>
    <property type="project" value="UniProtKB-SubCell"/>
</dbReference>
<dbReference type="NCBIfam" id="TIGR00007">
    <property type="entry name" value="1-(5-phosphoribosyl)-5-[(5-phosphoribosylamino)methylideneamino]imidazole-4-carboxamide isomerase"/>
    <property type="match status" value="1"/>
</dbReference>
<evidence type="ECO:0000256" key="9">
    <source>
        <dbReference type="HAMAP-Rule" id="MF_01014"/>
    </source>
</evidence>
<comment type="similarity">
    <text evidence="4 9 10">Belongs to the HisA/HisF family.</text>
</comment>
<dbReference type="InterPro" id="IPR011060">
    <property type="entry name" value="RibuloseP-bd_barrel"/>
</dbReference>
<dbReference type="GO" id="GO:0000105">
    <property type="term" value="P:L-histidine biosynthetic process"/>
    <property type="evidence" value="ECO:0007669"/>
    <property type="project" value="UniProtKB-UniRule"/>
</dbReference>
<dbReference type="InterPro" id="IPR006063">
    <property type="entry name" value="HisA_bact_arch"/>
</dbReference>
<dbReference type="InterPro" id="IPR006062">
    <property type="entry name" value="His_biosynth"/>
</dbReference>
<evidence type="ECO:0000256" key="7">
    <source>
        <dbReference type="ARBA" id="ARBA00023102"/>
    </source>
</evidence>
<dbReference type="STRING" id="1817895.AUJ95_08180"/>
<comment type="pathway">
    <text evidence="3 9 11">Amino-acid biosynthesis; L-histidine biosynthesis; L-histidine from 5-phospho-alpha-D-ribose 1-diphosphate: step 4/9.</text>
</comment>
<evidence type="ECO:0000256" key="8">
    <source>
        <dbReference type="ARBA" id="ARBA00023235"/>
    </source>
</evidence>
<evidence type="ECO:0000256" key="4">
    <source>
        <dbReference type="ARBA" id="ARBA00009667"/>
    </source>
</evidence>
<dbReference type="Gene3D" id="3.20.20.70">
    <property type="entry name" value="Aldolase class I"/>
    <property type="match status" value="1"/>
</dbReference>
<evidence type="ECO:0000256" key="2">
    <source>
        <dbReference type="ARBA" id="ARBA00004496"/>
    </source>
</evidence>
<dbReference type="EMBL" id="MNYI01000211">
    <property type="protein sequence ID" value="OIP37386.1"/>
    <property type="molecule type" value="Genomic_DNA"/>
</dbReference>
<comment type="caution">
    <text evidence="12">The sequence shown here is derived from an EMBL/GenBank/DDBJ whole genome shotgun (WGS) entry which is preliminary data.</text>
</comment>
<dbReference type="AlphaFoldDB" id="A0A1J5DYH4"/>
<dbReference type="GO" id="GO:0003949">
    <property type="term" value="F:1-(5-phosphoribosyl)-5-[(5-phosphoribosylamino)methylideneamino]imidazole-4-carboxamide isomerase activity"/>
    <property type="evidence" value="ECO:0007669"/>
    <property type="project" value="UniProtKB-UniRule"/>
</dbReference>
<reference evidence="12 13" key="1">
    <citation type="journal article" date="2016" name="Environ. Microbiol.">
        <title>Genomic resolution of a cold subsurface aquifer community provides metabolic insights for novel microbes adapted to high CO concentrations.</title>
        <authorList>
            <person name="Probst A.J."/>
            <person name="Castelle C.J."/>
            <person name="Singh A."/>
            <person name="Brown C.T."/>
            <person name="Anantharaman K."/>
            <person name="Sharon I."/>
            <person name="Hug L.A."/>
            <person name="Burstein D."/>
            <person name="Emerson J.B."/>
            <person name="Thomas B.C."/>
            <person name="Banfield J.F."/>
        </authorList>
    </citation>
    <scope>NUCLEOTIDE SEQUENCE [LARGE SCALE GENOMIC DNA]</scope>
    <source>
        <strain evidence="12">CG2_30_40_21</strain>
    </source>
</reference>
<dbReference type="CDD" id="cd04732">
    <property type="entry name" value="HisA"/>
    <property type="match status" value="1"/>
</dbReference>
<evidence type="ECO:0000313" key="13">
    <source>
        <dbReference type="Proteomes" id="UP000183085"/>
    </source>
</evidence>
<dbReference type="PANTHER" id="PTHR43090">
    <property type="entry name" value="1-(5-PHOSPHORIBOSYL)-5-[(5-PHOSPHORIBOSYLAMINO)METHYLIDENEAMINO] IMIDAZOLE-4-CARBOXAMIDE ISOMERASE"/>
    <property type="match status" value="1"/>
</dbReference>
<evidence type="ECO:0000256" key="10">
    <source>
        <dbReference type="RuleBase" id="RU003657"/>
    </source>
</evidence>
<dbReference type="PANTHER" id="PTHR43090:SF2">
    <property type="entry name" value="1-(5-PHOSPHORIBOSYL)-5-[(5-PHOSPHORIBOSYLAMINO)METHYLIDENEAMINO] IMIDAZOLE-4-CARBOXAMIDE ISOMERASE"/>
    <property type="match status" value="1"/>
</dbReference>
<evidence type="ECO:0000256" key="6">
    <source>
        <dbReference type="ARBA" id="ARBA00022605"/>
    </source>
</evidence>
<organism evidence="12 13">
    <name type="scientific">Candidatus Desantisbacteria bacterium CG2_30_40_21</name>
    <dbReference type="NCBI Taxonomy" id="1817895"/>
    <lineage>
        <taxon>Bacteria</taxon>
        <taxon>Candidatus Desantisiibacteriota</taxon>
    </lineage>
</organism>
<dbReference type="Proteomes" id="UP000183085">
    <property type="component" value="Unassembled WGS sequence"/>
</dbReference>
<comment type="catalytic activity">
    <reaction evidence="1 9 11">
        <text>1-(5-phospho-beta-D-ribosyl)-5-[(5-phospho-beta-D-ribosylamino)methylideneamino]imidazole-4-carboxamide = 5-[(5-phospho-1-deoxy-D-ribulos-1-ylimino)methylamino]-1-(5-phospho-beta-D-ribosyl)imidazole-4-carboxamide</text>
        <dbReference type="Rhea" id="RHEA:15469"/>
        <dbReference type="ChEBI" id="CHEBI:58435"/>
        <dbReference type="ChEBI" id="CHEBI:58525"/>
        <dbReference type="EC" id="5.3.1.16"/>
    </reaction>
</comment>
<name>A0A1J5DYH4_9BACT</name>
<dbReference type="HAMAP" id="MF_01014">
    <property type="entry name" value="HisA"/>
    <property type="match status" value="1"/>
</dbReference>
<keyword evidence="7 9" id="KW-0368">Histidine biosynthesis</keyword>